<keyword evidence="4" id="KW-0540">Nuclease</keyword>
<organism evidence="4 5">
    <name type="scientific">Paenibacillus baimaensis</name>
    <dbReference type="NCBI Taxonomy" id="2982185"/>
    <lineage>
        <taxon>Bacteria</taxon>
        <taxon>Bacillati</taxon>
        <taxon>Bacillota</taxon>
        <taxon>Bacilli</taxon>
        <taxon>Bacillales</taxon>
        <taxon>Paenibacillaceae</taxon>
        <taxon>Paenibacillus</taxon>
    </lineage>
</organism>
<evidence type="ECO:0000259" key="3">
    <source>
        <dbReference type="Pfam" id="PF04471"/>
    </source>
</evidence>
<comment type="caution">
    <text evidence="4">The sequence shown here is derived from an EMBL/GenBank/DDBJ whole genome shotgun (WGS) entry which is preliminary data.</text>
</comment>
<evidence type="ECO:0000259" key="2">
    <source>
        <dbReference type="Pfam" id="PF01396"/>
    </source>
</evidence>
<keyword evidence="1" id="KW-0812">Transmembrane</keyword>
<dbReference type="RefSeq" id="WP_262685957.1">
    <property type="nucleotide sequence ID" value="NZ_JAOQIO010000086.1"/>
</dbReference>
<gene>
    <name evidence="4" type="ORF">OB236_22400</name>
</gene>
<evidence type="ECO:0000313" key="5">
    <source>
        <dbReference type="Proteomes" id="UP001652445"/>
    </source>
</evidence>
<keyword evidence="1" id="KW-1133">Transmembrane helix</keyword>
<dbReference type="EC" id="3.1.21.-" evidence="4"/>
<reference evidence="4 5" key="1">
    <citation type="submission" date="2022-09" db="EMBL/GenBank/DDBJ databases">
        <authorList>
            <person name="Han X.L."/>
            <person name="Wang Q."/>
            <person name="Lu T."/>
        </authorList>
    </citation>
    <scope>NUCLEOTIDE SEQUENCE [LARGE SCALE GENOMIC DNA]</scope>
    <source>
        <strain evidence="4 5">WQ 127069</strain>
    </source>
</reference>
<proteinExistence type="predicted"/>
<evidence type="ECO:0000313" key="4">
    <source>
        <dbReference type="EMBL" id="MCU6794866.1"/>
    </source>
</evidence>
<feature type="domain" description="Restriction endonuclease type IV Mrr" evidence="3">
    <location>
        <begin position="77"/>
        <end position="185"/>
    </location>
</feature>
<feature type="transmembrane region" description="Helical" evidence="1">
    <location>
        <begin position="42"/>
        <end position="60"/>
    </location>
</feature>
<dbReference type="Gene3D" id="3.30.65.10">
    <property type="entry name" value="Bacterial Topoisomerase I, domain 1"/>
    <property type="match status" value="1"/>
</dbReference>
<dbReference type="InterPro" id="IPR013498">
    <property type="entry name" value="Topo_IA_Znf"/>
</dbReference>
<dbReference type="Pfam" id="PF01396">
    <property type="entry name" value="Zn_ribbon_Top1"/>
    <property type="match status" value="1"/>
</dbReference>
<dbReference type="InterPro" id="IPR052906">
    <property type="entry name" value="Type_IV_Methyl-Rstrct_Enzyme"/>
</dbReference>
<dbReference type="InterPro" id="IPR011335">
    <property type="entry name" value="Restrct_endonuc-II-like"/>
</dbReference>
<feature type="domain" description="DNA topoisomerase type IA zn finger" evidence="2">
    <location>
        <begin position="211"/>
        <end position="243"/>
    </location>
</feature>
<dbReference type="GO" id="GO:0004519">
    <property type="term" value="F:endonuclease activity"/>
    <property type="evidence" value="ECO:0007669"/>
    <property type="project" value="UniProtKB-KW"/>
</dbReference>
<keyword evidence="5" id="KW-1185">Reference proteome</keyword>
<accession>A0ABT2UJN9</accession>
<evidence type="ECO:0000256" key="1">
    <source>
        <dbReference type="SAM" id="Phobius"/>
    </source>
</evidence>
<dbReference type="SUPFAM" id="SSF52980">
    <property type="entry name" value="Restriction endonuclease-like"/>
    <property type="match status" value="1"/>
</dbReference>
<dbReference type="PANTHER" id="PTHR30015">
    <property type="entry name" value="MRR RESTRICTION SYSTEM PROTEIN"/>
    <property type="match status" value="1"/>
</dbReference>
<keyword evidence="4" id="KW-0255">Endonuclease</keyword>
<dbReference type="Proteomes" id="UP001652445">
    <property type="component" value="Unassembled WGS sequence"/>
</dbReference>
<keyword evidence="1" id="KW-0472">Membrane</keyword>
<dbReference type="InterPro" id="IPR007560">
    <property type="entry name" value="Restrct_endonuc_IV_Mrr"/>
</dbReference>
<dbReference type="Pfam" id="PF04471">
    <property type="entry name" value="Mrr_cat"/>
    <property type="match status" value="1"/>
</dbReference>
<dbReference type="SUPFAM" id="SSF57783">
    <property type="entry name" value="Zinc beta-ribbon"/>
    <property type="match status" value="1"/>
</dbReference>
<keyword evidence="4" id="KW-0378">Hydrolase</keyword>
<protein>
    <submittedName>
        <fullName evidence="4">Restriction endonuclease</fullName>
        <ecNumber evidence="4">3.1.21.-</ecNumber>
    </submittedName>
</protein>
<feature type="transmembrane region" description="Helical" evidence="1">
    <location>
        <begin position="17"/>
        <end position="36"/>
    </location>
</feature>
<dbReference type="EMBL" id="JAOQIO010000086">
    <property type="protein sequence ID" value="MCU6794866.1"/>
    <property type="molecule type" value="Genomic_DNA"/>
</dbReference>
<dbReference type="GO" id="GO:0016787">
    <property type="term" value="F:hydrolase activity"/>
    <property type="evidence" value="ECO:0007669"/>
    <property type="project" value="UniProtKB-KW"/>
</dbReference>
<dbReference type="InterPro" id="IPR011856">
    <property type="entry name" value="tRNA_endonuc-like_dom_sf"/>
</dbReference>
<sequence>MCVLYRRKSKAKQEDKFINGVFGLSTFGAFFGTYYLTKSLSTSFGVVAVAFVAVTVAMIIRKMNYKEKLRRSGIGDIDKMDGREFELYLGELFKKHNCEVKVTQASGDYGADLVIGKAGKTIVVQAKRFKSNVGIKAVQEVVGAIAHYKASEAWVIANSDYTDAAQVLAKSNNVWLISREGLIEFILKMNSAAGPKPSTLKIDQEIPPAGITCSKCGSAMVLRKGSKGDFLGCSSYPKCRHTKAM</sequence>
<dbReference type="PANTHER" id="PTHR30015:SF6">
    <property type="entry name" value="SLL1429 PROTEIN"/>
    <property type="match status" value="1"/>
</dbReference>
<dbReference type="Gene3D" id="3.40.1350.10">
    <property type="match status" value="1"/>
</dbReference>
<name>A0ABT2UJN9_9BACL</name>